<dbReference type="EMBL" id="JABWDY010016975">
    <property type="protein sequence ID" value="KAF5195705.1"/>
    <property type="molecule type" value="Genomic_DNA"/>
</dbReference>
<sequence length="125" mass="14254">MENQPDIAAYDNDVAKWQEQISSAVKRSLCEGHYEAFYDFHHGIEDLSHGLACAIPRIRSQMAVFFPPPPLKVSKVNWVQFSYWSRYGNGDGVEEECSTWGEYGWQCIKQCPECRAASINHPPAE</sequence>
<dbReference type="Proteomes" id="UP000554482">
    <property type="component" value="Unassembled WGS sequence"/>
</dbReference>
<name>A0A7J6WH02_THATH</name>
<reference evidence="1 2" key="1">
    <citation type="submission" date="2020-06" db="EMBL/GenBank/DDBJ databases">
        <title>Transcriptomic and genomic resources for Thalictrum thalictroides and T. hernandezii: Facilitating candidate gene discovery in an emerging model plant lineage.</title>
        <authorList>
            <person name="Arias T."/>
            <person name="Riano-Pachon D.M."/>
            <person name="Di Stilio V.S."/>
        </authorList>
    </citation>
    <scope>NUCLEOTIDE SEQUENCE [LARGE SCALE GENOMIC DNA]</scope>
    <source>
        <strain evidence="2">cv. WT478/WT964</strain>
        <tissue evidence="1">Leaves</tissue>
    </source>
</reference>
<evidence type="ECO:0000313" key="2">
    <source>
        <dbReference type="Proteomes" id="UP000554482"/>
    </source>
</evidence>
<keyword evidence="2" id="KW-1185">Reference proteome</keyword>
<comment type="caution">
    <text evidence="1">The sequence shown here is derived from an EMBL/GenBank/DDBJ whole genome shotgun (WGS) entry which is preliminary data.</text>
</comment>
<dbReference type="AlphaFoldDB" id="A0A7J6WH02"/>
<proteinExistence type="predicted"/>
<accession>A0A7J6WH02</accession>
<organism evidence="1 2">
    <name type="scientific">Thalictrum thalictroides</name>
    <name type="common">Rue-anemone</name>
    <name type="synonym">Anemone thalictroides</name>
    <dbReference type="NCBI Taxonomy" id="46969"/>
    <lineage>
        <taxon>Eukaryota</taxon>
        <taxon>Viridiplantae</taxon>
        <taxon>Streptophyta</taxon>
        <taxon>Embryophyta</taxon>
        <taxon>Tracheophyta</taxon>
        <taxon>Spermatophyta</taxon>
        <taxon>Magnoliopsida</taxon>
        <taxon>Ranunculales</taxon>
        <taxon>Ranunculaceae</taxon>
        <taxon>Thalictroideae</taxon>
        <taxon>Thalictrum</taxon>
    </lineage>
</organism>
<protein>
    <submittedName>
        <fullName evidence="1">Uncharacterized protein</fullName>
    </submittedName>
</protein>
<evidence type="ECO:0000313" key="1">
    <source>
        <dbReference type="EMBL" id="KAF5195705.1"/>
    </source>
</evidence>
<gene>
    <name evidence="1" type="ORF">FRX31_014709</name>
</gene>